<proteinExistence type="predicted"/>
<accession>A0AAN8PUB3</accession>
<dbReference type="AlphaFoldDB" id="A0AAN8PUB3"/>
<sequence length="101" mass="11310">MGCFVFQAYKDQLTYRTCQNIKSSRAAVSVDVVESYFKNLAETLNIPNGEPTVPPSNIFNYDETNLADDPGVKKCLFKRGVKYATMMSPVSIKISLLGWSF</sequence>
<evidence type="ECO:0000313" key="2">
    <source>
        <dbReference type="Proteomes" id="UP001347796"/>
    </source>
</evidence>
<gene>
    <name evidence="1" type="ORF">SNE40_007862</name>
</gene>
<protein>
    <submittedName>
        <fullName evidence="1">Uncharacterized protein</fullName>
    </submittedName>
</protein>
<reference evidence="1 2" key="1">
    <citation type="submission" date="2024-01" db="EMBL/GenBank/DDBJ databases">
        <title>The genome of the rayed Mediterranean limpet Patella caerulea (Linnaeus, 1758).</title>
        <authorList>
            <person name="Anh-Thu Weber A."/>
            <person name="Halstead-Nussloch G."/>
        </authorList>
    </citation>
    <scope>NUCLEOTIDE SEQUENCE [LARGE SCALE GENOMIC DNA]</scope>
    <source>
        <strain evidence="1">AATW-2023a</strain>
        <tissue evidence="1">Whole specimen</tissue>
    </source>
</reference>
<dbReference type="EMBL" id="JAZGQO010000006">
    <property type="protein sequence ID" value="KAK6185682.1"/>
    <property type="molecule type" value="Genomic_DNA"/>
</dbReference>
<keyword evidence="2" id="KW-1185">Reference proteome</keyword>
<name>A0AAN8PUB3_PATCE</name>
<organism evidence="1 2">
    <name type="scientific">Patella caerulea</name>
    <name type="common">Rayed Mediterranean limpet</name>
    <dbReference type="NCBI Taxonomy" id="87958"/>
    <lineage>
        <taxon>Eukaryota</taxon>
        <taxon>Metazoa</taxon>
        <taxon>Spiralia</taxon>
        <taxon>Lophotrochozoa</taxon>
        <taxon>Mollusca</taxon>
        <taxon>Gastropoda</taxon>
        <taxon>Patellogastropoda</taxon>
        <taxon>Patelloidea</taxon>
        <taxon>Patellidae</taxon>
        <taxon>Patella</taxon>
    </lineage>
</organism>
<dbReference type="Proteomes" id="UP001347796">
    <property type="component" value="Unassembled WGS sequence"/>
</dbReference>
<evidence type="ECO:0000313" key="1">
    <source>
        <dbReference type="EMBL" id="KAK6185682.1"/>
    </source>
</evidence>
<comment type="caution">
    <text evidence="1">The sequence shown here is derived from an EMBL/GenBank/DDBJ whole genome shotgun (WGS) entry which is preliminary data.</text>
</comment>